<keyword evidence="3 6" id="KW-0812">Transmembrane</keyword>
<dbReference type="PANTHER" id="PTHR43652">
    <property type="entry name" value="BASIC AMINO ACID ANTIPORTER YFCC-RELATED"/>
    <property type="match status" value="1"/>
</dbReference>
<comment type="subcellular location">
    <subcellularLocation>
        <location evidence="1">Cell membrane</location>
        <topology evidence="1">Multi-pass membrane protein</topology>
    </subcellularLocation>
</comment>
<dbReference type="EMBL" id="CP115667">
    <property type="protein sequence ID" value="WBW50036.1"/>
    <property type="molecule type" value="Genomic_DNA"/>
</dbReference>
<feature type="transmembrane region" description="Helical" evidence="6">
    <location>
        <begin position="418"/>
        <end position="440"/>
    </location>
</feature>
<feature type="transmembrane region" description="Helical" evidence="6">
    <location>
        <begin position="446"/>
        <end position="468"/>
    </location>
</feature>
<feature type="transmembrane region" description="Helical" evidence="6">
    <location>
        <begin position="123"/>
        <end position="156"/>
    </location>
</feature>
<feature type="transmembrane region" description="Helical" evidence="6">
    <location>
        <begin position="263"/>
        <end position="281"/>
    </location>
</feature>
<keyword evidence="4 6" id="KW-1133">Transmembrane helix</keyword>
<gene>
    <name evidence="7" type="ORF">O6R05_00275</name>
</gene>
<dbReference type="RefSeq" id="WP_271191567.1">
    <property type="nucleotide sequence ID" value="NZ_CP115667.1"/>
</dbReference>
<feature type="transmembrane region" description="Helical" evidence="6">
    <location>
        <begin position="374"/>
        <end position="397"/>
    </location>
</feature>
<protein>
    <submittedName>
        <fullName evidence="7">AbgT family transporter</fullName>
    </submittedName>
</protein>
<feature type="transmembrane region" description="Helical" evidence="6">
    <location>
        <begin position="163"/>
        <end position="183"/>
    </location>
</feature>
<dbReference type="InterPro" id="IPR018385">
    <property type="entry name" value="C4_dicarb_anaerob_car-like"/>
</dbReference>
<accession>A0ABY7QUA9</accession>
<organism evidence="7 8">
    <name type="scientific">Peptoniphilus equinus</name>
    <dbReference type="NCBI Taxonomy" id="3016343"/>
    <lineage>
        <taxon>Bacteria</taxon>
        <taxon>Bacillati</taxon>
        <taxon>Bacillota</taxon>
        <taxon>Tissierellia</taxon>
        <taxon>Tissierellales</taxon>
        <taxon>Peptoniphilaceae</taxon>
        <taxon>Peptoniphilus</taxon>
    </lineage>
</organism>
<evidence type="ECO:0000256" key="1">
    <source>
        <dbReference type="ARBA" id="ARBA00004651"/>
    </source>
</evidence>
<sequence>MNKSTSASKPKGLKGFKVPHSLVILMAMVLIVWALTYIIPSGEYTRIEIDGKKFIDPASFQYIESHAVKPWMLPVLISEAFISNMDLLLMIMFSGAAFYIITNSGAFQAMVSNIVSRAKDKGIWVIPFLTLIFGALCTTIGVNTFIAFTPITVLIAYSLGLDSLVGASIIILGGAVGFSTGMFQPSTTLLSQSIAGLPAFSGLGYRFAAFVVFLVASNVYLMRYAFKIKKDPTLSPVYEIDKKLNVFEGKSLDDFGAFTPRKALIIIVLFATMALIVYGGAKLDWDMREIASAFLVLAIVEGFLAGSGPSAIAKDFTDGVKKMMGAVLIIGIARSIGDIMEAGMIIDTTVHAMTNVVTLLPKQIQGLSMLTTNYLINLVLTSGSGQAAVVMPVFLPVADAIGMSRQAVITAFCFGDGFGNYMVPTSSALMGILGAANIPYEKWISFFWKLFVIWYVLSAIFIVLAPVFNHV</sequence>
<proteinExistence type="predicted"/>
<feature type="transmembrane region" description="Helical" evidence="6">
    <location>
        <begin position="20"/>
        <end position="39"/>
    </location>
</feature>
<dbReference type="Proteomes" id="UP001210339">
    <property type="component" value="Chromosome"/>
</dbReference>
<evidence type="ECO:0000313" key="7">
    <source>
        <dbReference type="EMBL" id="WBW50036.1"/>
    </source>
</evidence>
<evidence type="ECO:0000256" key="6">
    <source>
        <dbReference type="SAM" id="Phobius"/>
    </source>
</evidence>
<dbReference type="Pfam" id="PF03606">
    <property type="entry name" value="DcuC"/>
    <property type="match status" value="1"/>
</dbReference>
<evidence type="ECO:0000256" key="2">
    <source>
        <dbReference type="ARBA" id="ARBA00022475"/>
    </source>
</evidence>
<name>A0ABY7QUA9_9FIRM</name>
<dbReference type="PANTHER" id="PTHR43652:SF6">
    <property type="entry name" value="ARGININE REPRESSOR"/>
    <property type="match status" value="1"/>
</dbReference>
<evidence type="ECO:0000256" key="4">
    <source>
        <dbReference type="ARBA" id="ARBA00022989"/>
    </source>
</evidence>
<evidence type="ECO:0000256" key="3">
    <source>
        <dbReference type="ARBA" id="ARBA00022692"/>
    </source>
</evidence>
<feature type="transmembrane region" description="Helical" evidence="6">
    <location>
        <begin position="293"/>
        <end position="313"/>
    </location>
</feature>
<dbReference type="InterPro" id="IPR051679">
    <property type="entry name" value="DASS-Related_Transporters"/>
</dbReference>
<keyword evidence="2" id="KW-1003">Cell membrane</keyword>
<keyword evidence="8" id="KW-1185">Reference proteome</keyword>
<feature type="transmembrane region" description="Helical" evidence="6">
    <location>
        <begin position="87"/>
        <end position="111"/>
    </location>
</feature>
<feature type="transmembrane region" description="Helical" evidence="6">
    <location>
        <begin position="203"/>
        <end position="221"/>
    </location>
</feature>
<reference evidence="7 8" key="1">
    <citation type="submission" date="2023-01" db="EMBL/GenBank/DDBJ databases">
        <authorList>
            <person name="Lee S.H."/>
            <person name="Jung H.S."/>
            <person name="Yun J.U."/>
        </authorList>
    </citation>
    <scope>NUCLEOTIDE SEQUENCE [LARGE SCALE GENOMIC DNA]</scope>
    <source>
        <strain evidence="7 8">CBA3646</strain>
    </source>
</reference>
<evidence type="ECO:0000256" key="5">
    <source>
        <dbReference type="ARBA" id="ARBA00023136"/>
    </source>
</evidence>
<keyword evidence="5 6" id="KW-0472">Membrane</keyword>
<evidence type="ECO:0000313" key="8">
    <source>
        <dbReference type="Proteomes" id="UP001210339"/>
    </source>
</evidence>